<reference evidence="1" key="1">
    <citation type="journal article" date="2015" name="Nature">
        <title>Complex archaea that bridge the gap between prokaryotes and eukaryotes.</title>
        <authorList>
            <person name="Spang A."/>
            <person name="Saw J.H."/>
            <person name="Jorgensen S.L."/>
            <person name="Zaremba-Niedzwiedzka K."/>
            <person name="Martijn J."/>
            <person name="Lind A.E."/>
            <person name="van Eijk R."/>
            <person name="Schleper C."/>
            <person name="Guy L."/>
            <person name="Ettema T.J."/>
        </authorList>
    </citation>
    <scope>NUCLEOTIDE SEQUENCE</scope>
</reference>
<gene>
    <name evidence="1" type="ORF">LCGC14_0503650</name>
</gene>
<sequence>MIIYGKMSGFKQYIGDGVYADFDGYHVVLTTENGISATNTIALESEVLTEFDNYREWLKQKIEEIANEQKSDNCKSTEK</sequence>
<name>A0A0F9SLJ8_9ZZZZ</name>
<dbReference type="EMBL" id="LAZR01000596">
    <property type="protein sequence ID" value="KKN63247.1"/>
    <property type="molecule type" value="Genomic_DNA"/>
</dbReference>
<accession>A0A0F9SLJ8</accession>
<proteinExistence type="predicted"/>
<comment type="caution">
    <text evidence="1">The sequence shown here is derived from an EMBL/GenBank/DDBJ whole genome shotgun (WGS) entry which is preliminary data.</text>
</comment>
<dbReference type="AlphaFoldDB" id="A0A0F9SLJ8"/>
<organism evidence="1">
    <name type="scientific">marine sediment metagenome</name>
    <dbReference type="NCBI Taxonomy" id="412755"/>
    <lineage>
        <taxon>unclassified sequences</taxon>
        <taxon>metagenomes</taxon>
        <taxon>ecological metagenomes</taxon>
    </lineage>
</organism>
<protein>
    <submittedName>
        <fullName evidence="1">Uncharacterized protein</fullName>
    </submittedName>
</protein>
<evidence type="ECO:0000313" key="1">
    <source>
        <dbReference type="EMBL" id="KKN63247.1"/>
    </source>
</evidence>